<dbReference type="VEuPathDB" id="FungiDB:yc1106_01460"/>
<comment type="similarity">
    <text evidence="1">Belongs to the methyltransferase superfamily.</text>
</comment>
<evidence type="ECO:0000256" key="2">
    <source>
        <dbReference type="ARBA" id="ARBA00022603"/>
    </source>
</evidence>
<proteinExistence type="inferred from homology"/>
<dbReference type="GO" id="GO:0032259">
    <property type="term" value="P:methylation"/>
    <property type="evidence" value="ECO:0007669"/>
    <property type="project" value="UniProtKB-KW"/>
</dbReference>
<keyword evidence="2" id="KW-0489">Methyltransferase</keyword>
<dbReference type="Gene3D" id="3.40.50.150">
    <property type="entry name" value="Vaccinia Virus protein VP39"/>
    <property type="match status" value="1"/>
</dbReference>
<gene>
    <name evidence="4" type="ORF">yc1106_01460</name>
</gene>
<accession>A0A9Q8Z161</accession>
<protein>
    <recommendedName>
        <fullName evidence="6">Methyltransferase domain-containing protein</fullName>
    </recommendedName>
</protein>
<reference evidence="4" key="1">
    <citation type="submission" date="2021-12" db="EMBL/GenBank/DDBJ databases">
        <title>Curvularia clavata genome.</title>
        <authorList>
            <person name="Cao Y."/>
        </authorList>
    </citation>
    <scope>NUCLEOTIDE SEQUENCE</scope>
    <source>
        <strain evidence="4">Yc1106</strain>
    </source>
</reference>
<keyword evidence="3" id="KW-0808">Transferase</keyword>
<dbReference type="GO" id="GO:0008168">
    <property type="term" value="F:methyltransferase activity"/>
    <property type="evidence" value="ECO:0007669"/>
    <property type="project" value="UniProtKB-KW"/>
</dbReference>
<name>A0A9Q8Z161_CURCL</name>
<dbReference type="InterPro" id="IPR029063">
    <property type="entry name" value="SAM-dependent_MTases_sf"/>
</dbReference>
<dbReference type="Proteomes" id="UP001056012">
    <property type="component" value="Chromosome 1"/>
</dbReference>
<dbReference type="PANTHER" id="PTHR12176">
    <property type="entry name" value="SAM-DEPENDENT METHYLTRANSFERASE SUPERFAMILY PROTEIN"/>
    <property type="match status" value="1"/>
</dbReference>
<dbReference type="OrthoDB" id="411785at2759"/>
<evidence type="ECO:0000313" key="5">
    <source>
        <dbReference type="Proteomes" id="UP001056012"/>
    </source>
</evidence>
<evidence type="ECO:0008006" key="6">
    <source>
        <dbReference type="Google" id="ProtNLM"/>
    </source>
</evidence>
<dbReference type="PANTHER" id="PTHR12176:SF84">
    <property type="entry name" value="METHYLTRANSFERASE DOMAIN-CONTAINING PROTEIN"/>
    <property type="match status" value="1"/>
</dbReference>
<organism evidence="4 5">
    <name type="scientific">Curvularia clavata</name>
    <dbReference type="NCBI Taxonomy" id="95742"/>
    <lineage>
        <taxon>Eukaryota</taxon>
        <taxon>Fungi</taxon>
        <taxon>Dikarya</taxon>
        <taxon>Ascomycota</taxon>
        <taxon>Pezizomycotina</taxon>
        <taxon>Dothideomycetes</taxon>
        <taxon>Pleosporomycetidae</taxon>
        <taxon>Pleosporales</taxon>
        <taxon>Pleosporineae</taxon>
        <taxon>Pleosporaceae</taxon>
        <taxon>Curvularia</taxon>
    </lineage>
</organism>
<dbReference type="InterPro" id="IPR051419">
    <property type="entry name" value="Lys/N-term_MeTrsfase_sf"/>
</dbReference>
<dbReference type="SUPFAM" id="SSF53335">
    <property type="entry name" value="S-adenosyl-L-methionine-dependent methyltransferases"/>
    <property type="match status" value="2"/>
</dbReference>
<evidence type="ECO:0000256" key="3">
    <source>
        <dbReference type="ARBA" id="ARBA00022679"/>
    </source>
</evidence>
<sequence length="287" mass="32256">MPPNPPPSFGSQAYWDKRFTSNADPFEWLEEPNALDSYLADALNSCQADKPEILHIGCGTSLLSFHLRSHVDRPGQIHNLDYSDVAVQIGKAREEEIYQCESEQSRGTTGVADTRCMRWDVVDLLDYKSVLRTCKRASYAVVVDKSTADAIACCEDIPVQLPYPVAIRSYDPLELDSTELNELIHPLAVMAVNLALVTKPGARWIALSYSKERFDILDTSSDMVPKGIAFPHPADLWRLVQRGEIEDVEWPAQAEKDVSVTHRPKVCNTVYVLERTDTPLFIRGEHI</sequence>
<dbReference type="AlphaFoldDB" id="A0A9Q8Z161"/>
<keyword evidence="5" id="KW-1185">Reference proteome</keyword>
<dbReference type="EMBL" id="CP089274">
    <property type="protein sequence ID" value="USP74186.1"/>
    <property type="molecule type" value="Genomic_DNA"/>
</dbReference>
<evidence type="ECO:0000256" key="1">
    <source>
        <dbReference type="ARBA" id="ARBA00008361"/>
    </source>
</evidence>
<evidence type="ECO:0000313" key="4">
    <source>
        <dbReference type="EMBL" id="USP74186.1"/>
    </source>
</evidence>